<sequence length="40" mass="4546">MALYVNLITGPEQAKKRNLTAADTIRPGGYFIRQRLALER</sequence>
<accession>U4PQ54</accession>
<dbReference type="EMBL" id="HG518322">
    <property type="protein sequence ID" value="CDI07297.1"/>
    <property type="molecule type" value="Genomic_DNA"/>
</dbReference>
<name>U4PQ54_9HYPH</name>
<organism evidence="1 2">
    <name type="scientific">Agrobacterium pusense</name>
    <dbReference type="NCBI Taxonomy" id="648995"/>
    <lineage>
        <taxon>Bacteria</taxon>
        <taxon>Pseudomonadati</taxon>
        <taxon>Pseudomonadota</taxon>
        <taxon>Alphaproteobacteria</taxon>
        <taxon>Hyphomicrobiales</taxon>
        <taxon>Rhizobiaceae</taxon>
        <taxon>Rhizobium/Agrobacterium group</taxon>
        <taxon>Agrobacterium</taxon>
    </lineage>
</organism>
<evidence type="ECO:0000313" key="2">
    <source>
        <dbReference type="Proteomes" id="UP000016944"/>
    </source>
</evidence>
<dbReference type="HOGENOM" id="CLU_3295512_0_0_5"/>
<proteinExistence type="predicted"/>
<reference evidence="1 2" key="1">
    <citation type="journal article" date="2013" name="Genome Announc.">
        <title>Complete Genome Sequence of the Sesbania Symbiont and Rice Growth-Promoting Endophyte Rhizobium sp. Strain IRBG74.</title>
        <authorList>
            <person name="Crook M.B."/>
            <person name="Mitra S."/>
            <person name="Ane J.M."/>
            <person name="Sadowsky M.J."/>
            <person name="Gyaneshwar P."/>
        </authorList>
    </citation>
    <scope>NUCLEOTIDE SEQUENCE [LARGE SCALE GENOMIC DNA]</scope>
    <source>
        <strain evidence="1 2">IRBG74</strain>
    </source>
</reference>
<dbReference type="KEGG" id="rir:BN877_I0382"/>
<dbReference type="Proteomes" id="UP000016944">
    <property type="component" value="Chromosome I"/>
</dbReference>
<evidence type="ECO:0000313" key="1">
    <source>
        <dbReference type="EMBL" id="CDI07297.1"/>
    </source>
</evidence>
<protein>
    <submittedName>
        <fullName evidence="1">Uncharacterized protein</fullName>
    </submittedName>
</protein>
<dbReference type="AlphaFoldDB" id="U4PQ54"/>
<gene>
    <name evidence="1" type="ORF">BN877_I0382</name>
</gene>